<dbReference type="EMBL" id="CP144373">
    <property type="protein sequence ID" value="XCH47123.1"/>
    <property type="molecule type" value="Genomic_DNA"/>
</dbReference>
<dbReference type="AlphaFoldDB" id="A0AAU8GYP6"/>
<sequence>MGNKNLIVHNYGKLALSIVLRENGEGYRASLKKEAINASERIKKFLLREGKLSHEERDKLIEDFLNLDEKYFKIEKIRVKLPTRDEQQEIVECTECEELQPNNFTATVNGKILCQLCSGQSYFEKI</sequence>
<reference evidence="2" key="1">
    <citation type="submission" date="2024-01" db="EMBL/GenBank/DDBJ databases">
        <title>The first autotrophic representatives of the genus Thermodesulfovibrio.</title>
        <authorList>
            <person name="Maltseva A.I."/>
            <person name="Elcheninov A.G."/>
            <person name="Kublanov I.V."/>
            <person name="Lebedinsky A.V."/>
            <person name="Frolov E.N."/>
        </authorList>
    </citation>
    <scope>NUCLEOTIDE SEQUENCE</scope>
    <source>
        <strain evidence="2">3907-1M</strain>
    </source>
</reference>
<evidence type="ECO:0000313" key="2">
    <source>
        <dbReference type="EMBL" id="XCH47123.1"/>
    </source>
</evidence>
<dbReference type="RefSeq" id="WP_353684650.1">
    <property type="nucleotide sequence ID" value="NZ_CP144373.1"/>
</dbReference>
<organism evidence="2">
    <name type="scientific">Thermodesulfovibrio autotrophicus</name>
    <dbReference type="NCBI Taxonomy" id="3118333"/>
    <lineage>
        <taxon>Bacteria</taxon>
        <taxon>Pseudomonadati</taxon>
        <taxon>Nitrospirota</taxon>
        <taxon>Thermodesulfovibrionia</taxon>
        <taxon>Thermodesulfovibrionales</taxon>
        <taxon>Thermodesulfovibrionaceae</taxon>
        <taxon>Thermodesulfovibrio</taxon>
    </lineage>
</organism>
<dbReference type="Gene3D" id="3.30.1330.130">
    <property type="match status" value="1"/>
</dbReference>
<dbReference type="PANTHER" id="PTHR39418">
    <property type="entry name" value="DEHYDROGENASE-RELATED"/>
    <property type="match status" value="1"/>
</dbReference>
<proteinExistence type="predicted"/>
<protein>
    <submittedName>
        <fullName evidence="2">FmdE family protein</fullName>
    </submittedName>
</protein>
<dbReference type="InterPro" id="IPR003814">
    <property type="entry name" value="FmdEsu_dom"/>
</dbReference>
<dbReference type="InterPro" id="IPR053194">
    <property type="entry name" value="tRNA_methyltr_O"/>
</dbReference>
<name>A0AAU8GYP6_9BACT</name>
<gene>
    <name evidence="2" type="ORF">V4D30_02320</name>
</gene>
<feature type="domain" description="Formylmethanofuran dehydrogenase subunit E" evidence="1">
    <location>
        <begin position="1"/>
        <end position="71"/>
    </location>
</feature>
<accession>A0AAU8GYP6</accession>
<evidence type="ECO:0000259" key="1">
    <source>
        <dbReference type="Pfam" id="PF02663"/>
    </source>
</evidence>
<dbReference type="KEGG" id="taut:V4D30_02320"/>
<dbReference type="PANTHER" id="PTHR39418:SF1">
    <property type="entry name" value="DEHYDROGENASE"/>
    <property type="match status" value="1"/>
</dbReference>
<dbReference type="Pfam" id="PF02663">
    <property type="entry name" value="FmdE"/>
    <property type="match status" value="1"/>
</dbReference>
<dbReference type="SUPFAM" id="SSF143555">
    <property type="entry name" value="FwdE-like"/>
    <property type="match status" value="1"/>
</dbReference>